<evidence type="ECO:0000256" key="1">
    <source>
        <dbReference type="ARBA" id="ARBA00023286"/>
    </source>
</evidence>
<dbReference type="SUPFAM" id="SSF81324">
    <property type="entry name" value="Voltage-gated potassium channels"/>
    <property type="match status" value="1"/>
</dbReference>
<organism evidence="5 6">
    <name type="scientific">Rubus argutus</name>
    <name type="common">Southern blackberry</name>
    <dbReference type="NCBI Taxonomy" id="59490"/>
    <lineage>
        <taxon>Eukaryota</taxon>
        <taxon>Viridiplantae</taxon>
        <taxon>Streptophyta</taxon>
        <taxon>Embryophyta</taxon>
        <taxon>Tracheophyta</taxon>
        <taxon>Spermatophyta</taxon>
        <taxon>Magnoliopsida</taxon>
        <taxon>eudicotyledons</taxon>
        <taxon>Gunneridae</taxon>
        <taxon>Pentapetalae</taxon>
        <taxon>rosids</taxon>
        <taxon>fabids</taxon>
        <taxon>Rosales</taxon>
        <taxon>Rosaceae</taxon>
        <taxon>Rosoideae</taxon>
        <taxon>Rosoideae incertae sedis</taxon>
        <taxon>Rubus</taxon>
    </lineage>
</organism>
<feature type="domain" description="Cyclic nucleotide-binding" evidence="4">
    <location>
        <begin position="960"/>
        <end position="1046"/>
    </location>
</feature>
<dbReference type="GO" id="GO:0016020">
    <property type="term" value="C:membrane"/>
    <property type="evidence" value="ECO:0007669"/>
    <property type="project" value="UniProtKB-SubCell"/>
</dbReference>
<dbReference type="GO" id="GO:0034220">
    <property type="term" value="P:monoatomic ion transmembrane transport"/>
    <property type="evidence" value="ECO:0007669"/>
    <property type="project" value="UniProtKB-KW"/>
</dbReference>
<reference evidence="5 6" key="1">
    <citation type="journal article" date="2023" name="G3 (Bethesda)">
        <title>A chromosome-length genome assembly and annotation of blackberry (Rubus argutus, cv. 'Hillquist').</title>
        <authorList>
            <person name="Bruna T."/>
            <person name="Aryal R."/>
            <person name="Dudchenko O."/>
            <person name="Sargent D.J."/>
            <person name="Mead D."/>
            <person name="Buti M."/>
            <person name="Cavallini A."/>
            <person name="Hytonen T."/>
            <person name="Andres J."/>
            <person name="Pham M."/>
            <person name="Weisz D."/>
            <person name="Mascagni F."/>
            <person name="Usai G."/>
            <person name="Natali L."/>
            <person name="Bassil N."/>
            <person name="Fernandez G.E."/>
            <person name="Lomsadze A."/>
            <person name="Armour M."/>
            <person name="Olukolu B."/>
            <person name="Poorten T."/>
            <person name="Britton C."/>
            <person name="Davik J."/>
            <person name="Ashrafi H."/>
            <person name="Aiden E.L."/>
            <person name="Borodovsky M."/>
            <person name="Worthington M."/>
        </authorList>
    </citation>
    <scope>NUCLEOTIDE SEQUENCE [LARGE SCALE GENOMIC DNA]</scope>
    <source>
        <strain evidence="5">PI 553951</strain>
    </source>
</reference>
<evidence type="ECO:0000256" key="3">
    <source>
        <dbReference type="SAM" id="Phobius"/>
    </source>
</evidence>
<keyword evidence="3" id="KW-0472">Membrane</keyword>
<feature type="transmembrane region" description="Helical" evidence="3">
    <location>
        <begin position="367"/>
        <end position="391"/>
    </location>
</feature>
<dbReference type="AlphaFoldDB" id="A0AAW1XKR4"/>
<feature type="transmembrane region" description="Helical" evidence="3">
    <location>
        <begin position="245"/>
        <end position="269"/>
    </location>
</feature>
<dbReference type="InterPro" id="IPR000595">
    <property type="entry name" value="cNMP-bd_dom"/>
</dbReference>
<evidence type="ECO:0000256" key="2">
    <source>
        <dbReference type="ARBA" id="ARBA00023303"/>
    </source>
</evidence>
<dbReference type="SUPFAM" id="SSF51206">
    <property type="entry name" value="cAMP-binding domain-like"/>
    <property type="match status" value="2"/>
</dbReference>
<feature type="transmembrane region" description="Helical" evidence="3">
    <location>
        <begin position="116"/>
        <end position="135"/>
    </location>
</feature>
<dbReference type="Gene3D" id="2.60.120.10">
    <property type="entry name" value="Jelly Rolls"/>
    <property type="match status" value="2"/>
</dbReference>
<dbReference type="CDD" id="cd00038">
    <property type="entry name" value="CAP_ED"/>
    <property type="match status" value="1"/>
</dbReference>
<dbReference type="PANTHER" id="PTHR45651:SF68">
    <property type="entry name" value="ION TRANSPORT DOMAIN-CONTAINING PROTEIN"/>
    <property type="match status" value="1"/>
</dbReference>
<accession>A0AAW1XKR4</accession>
<dbReference type="InterPro" id="IPR014710">
    <property type="entry name" value="RmlC-like_jellyroll"/>
</dbReference>
<sequence>MDNQEKTGESFVVSLPSSPGNLDGIERQRPMTPTPIRNAWETVATLVRKMRLETLCIQIRHWILVHLLLDPWRNWKRTFILSCVAVSLDPLFLYIPIIDDKNKCLGMDKTLRNLALVFRALTDIAFIIHMILLIYDKMDDDPEWDDSNSDSDVPAAASWLPTKLKIVGEAIAEKMPWLSISIITNFLAILPIPQVAIVVVFFSMDSSELFLKRTIINVALLLQFLLRVCQMYLSSKEVIDKLANWVKGCFYFFLYILAAHVLAAFSYFFSIQQETSCWHQTCRNIAECIHTCGRTTINSTFLKGSCHKSSSNSRLSDFGMFHDILQSGTTGLINFPTKFFYSFWWGLKNLSNFGTDLQTSSYVWENCFAVSICVIGLLLFLYLIGNVQLYIQSETKRLVKMEESRRRRIDERPGLIEEWMSRHGLPDDMKREIKDNIKKDALEKFINEDVDIDFICLRVCSEGKRIDMMEFVFAKALKKVPMLQNMDERELKVLYKLYSGNCTTLKKGSFISRAGKPVDAMYLIIDGVIERKNTDETTSMIAQRRRRSCYDYYGEEVLRWAILNYMRSSYYDPLPISSVDVTCKTKVKAFRFTTDDFIKILQYGTHHGEYISEKLKALARIPQKIIRTNSEELEESALTRYNHHQTHEDQLVPRMVAWTCPERGWVKLNCSSIWNPDTKMADMGWVLRDDSGAFIAAGNVAGDEPCMDMFFADALTVNKAIDFCRQTSAFSDSMRKDFYDCQRQVRIYMTTPRKLPLKMVVESDNQFLIDFLIKGPSCLRDYQIVSNLRSIIKDIIGYTLFFEAITFVHCERQYCNAAAHCIAKNAKDDPGCVSDWHSTPPSWLSAALKLDRLLYERLWPEQNDKTEFANEKLEDAHEEEDEEFRRTVNMRKEKKEVLEWMSKNDLPKEMKTQIWNSIIVAEKNIDANVDVDFRFPFLPKNMTRSMKLHLGMIALKKVPMLKNLHEYVLEIICNHLEPMSYNKNTCVVEAGKPLSFMIFVLRGKIKLTAATTSSSMITELCDDKILEDGGFYGEQILSWAAPNNISFSDHPVISTQDVKCETKVEALILKAEDLRSAVSKCGSQWNFSQKLVVGDRDGVSDRGTSASTNNEQTIQLHRGHDMLLEQLVLIRETIFQLRDDMGRIIDDQGQRMDNQGRRLDEMAAFLARLGYTGTSSPPRSSTLKNLC</sequence>
<feature type="domain" description="Cyclic nucleotide-binding" evidence="4">
    <location>
        <begin position="482"/>
        <end position="569"/>
    </location>
</feature>
<evidence type="ECO:0000313" key="6">
    <source>
        <dbReference type="Proteomes" id="UP001457282"/>
    </source>
</evidence>
<keyword evidence="1" id="KW-0813">Transport</keyword>
<keyword evidence="6" id="KW-1185">Reference proteome</keyword>
<keyword evidence="1" id="KW-0406">Ion transport</keyword>
<dbReference type="Proteomes" id="UP001457282">
    <property type="component" value="Unassembled WGS sequence"/>
</dbReference>
<feature type="transmembrane region" description="Helical" evidence="3">
    <location>
        <begin position="177"/>
        <end position="202"/>
    </location>
</feature>
<dbReference type="EMBL" id="JBEDUW010000003">
    <property type="protein sequence ID" value="KAK9937117.1"/>
    <property type="molecule type" value="Genomic_DNA"/>
</dbReference>
<keyword evidence="2" id="KW-0407">Ion channel</keyword>
<protein>
    <recommendedName>
        <fullName evidence="4">Cyclic nucleotide-binding domain-containing protein</fullName>
    </recommendedName>
</protein>
<dbReference type="InterPro" id="IPR018490">
    <property type="entry name" value="cNMP-bd_dom_sf"/>
</dbReference>
<keyword evidence="3" id="KW-0812">Transmembrane</keyword>
<evidence type="ECO:0000313" key="5">
    <source>
        <dbReference type="EMBL" id="KAK9937117.1"/>
    </source>
</evidence>
<evidence type="ECO:0000259" key="4">
    <source>
        <dbReference type="PROSITE" id="PS50042"/>
    </source>
</evidence>
<name>A0AAW1XKR4_RUBAR</name>
<keyword evidence="1" id="KW-1071">Ligand-gated ion channel</keyword>
<comment type="caution">
    <text evidence="5">The sequence shown here is derived from an EMBL/GenBank/DDBJ whole genome shotgun (WGS) entry which is preliminary data.</text>
</comment>
<proteinExistence type="predicted"/>
<dbReference type="PROSITE" id="PS50042">
    <property type="entry name" value="CNMP_BINDING_3"/>
    <property type="match status" value="2"/>
</dbReference>
<gene>
    <name evidence="5" type="ORF">M0R45_013931</name>
</gene>
<keyword evidence="3" id="KW-1133">Transmembrane helix</keyword>
<dbReference type="PANTHER" id="PTHR45651">
    <property type="entry name" value="CYCLIC NUCLEOTIDE-GATED ION CHANNEL 15-RELATED-RELATED"/>
    <property type="match status" value="1"/>
</dbReference>
<feature type="transmembrane region" description="Helical" evidence="3">
    <location>
        <begin position="214"/>
        <end position="233"/>
    </location>
</feature>